<dbReference type="InterPro" id="IPR011074">
    <property type="entry name" value="CRAL/TRIO_N_dom"/>
</dbReference>
<accession>A0A507E5Z6</accession>
<dbReference type="SMART" id="SM01100">
    <property type="entry name" value="CRAL_TRIO_N"/>
    <property type="match status" value="1"/>
</dbReference>
<dbReference type="Gene3D" id="3.40.525.10">
    <property type="entry name" value="CRAL-TRIO lipid binding domain"/>
    <property type="match status" value="1"/>
</dbReference>
<dbReference type="SUPFAM" id="SSF52087">
    <property type="entry name" value="CRAL/TRIO domain"/>
    <property type="match status" value="1"/>
</dbReference>
<protein>
    <recommendedName>
        <fullName evidence="1">CRAL-TRIO domain-containing protein</fullName>
    </recommendedName>
</protein>
<reference evidence="2 3" key="1">
    <citation type="journal article" date="2019" name="Sci. Rep.">
        <title>Comparative genomics of chytrid fungi reveal insights into the obligate biotrophic and pathogenic lifestyle of Synchytrium endobioticum.</title>
        <authorList>
            <person name="van de Vossenberg B.T.L.H."/>
            <person name="Warris S."/>
            <person name="Nguyen H.D.T."/>
            <person name="van Gent-Pelzer M.P.E."/>
            <person name="Joly D.L."/>
            <person name="van de Geest H.C."/>
            <person name="Bonants P.J.M."/>
            <person name="Smith D.S."/>
            <person name="Levesque C.A."/>
            <person name="van der Lee T.A.J."/>
        </authorList>
    </citation>
    <scope>NUCLEOTIDE SEQUENCE [LARGE SCALE GENOMIC DNA]</scope>
    <source>
        <strain evidence="2 3">CBS 809.83</strain>
    </source>
</reference>
<comment type="caution">
    <text evidence="2">The sequence shown here is derived from an EMBL/GenBank/DDBJ whole genome shotgun (WGS) entry which is preliminary data.</text>
</comment>
<dbReference type="CDD" id="cd00170">
    <property type="entry name" value="SEC14"/>
    <property type="match status" value="1"/>
</dbReference>
<feature type="domain" description="CRAL-TRIO" evidence="1">
    <location>
        <begin position="97"/>
        <end position="255"/>
    </location>
</feature>
<dbReference type="Proteomes" id="UP000318582">
    <property type="component" value="Unassembled WGS sequence"/>
</dbReference>
<dbReference type="PANTHER" id="PTHR46590:SF1">
    <property type="entry name" value="PHOSPHATIDYLINOSITOL TRANSFER PROTEIN CSR1"/>
    <property type="match status" value="1"/>
</dbReference>
<gene>
    <name evidence="2" type="ORF">PhCBS80983_g02974</name>
</gene>
<dbReference type="EMBL" id="QEAQ01000033">
    <property type="protein sequence ID" value="TPX58715.1"/>
    <property type="molecule type" value="Genomic_DNA"/>
</dbReference>
<dbReference type="Pfam" id="PF03765">
    <property type="entry name" value="CRAL_TRIO_N"/>
    <property type="match status" value="1"/>
</dbReference>
<organism evidence="2 3">
    <name type="scientific">Powellomyces hirtus</name>
    <dbReference type="NCBI Taxonomy" id="109895"/>
    <lineage>
        <taxon>Eukaryota</taxon>
        <taxon>Fungi</taxon>
        <taxon>Fungi incertae sedis</taxon>
        <taxon>Chytridiomycota</taxon>
        <taxon>Chytridiomycota incertae sedis</taxon>
        <taxon>Chytridiomycetes</taxon>
        <taxon>Spizellomycetales</taxon>
        <taxon>Powellomycetaceae</taxon>
        <taxon>Powellomyces</taxon>
    </lineage>
</organism>
<dbReference type="InterPro" id="IPR036273">
    <property type="entry name" value="CRAL/TRIO_N_dom_sf"/>
</dbReference>
<evidence type="ECO:0000313" key="3">
    <source>
        <dbReference type="Proteomes" id="UP000318582"/>
    </source>
</evidence>
<dbReference type="AlphaFoldDB" id="A0A507E5Z6"/>
<dbReference type="InterPro" id="IPR036865">
    <property type="entry name" value="CRAL-TRIO_dom_sf"/>
</dbReference>
<dbReference type="Pfam" id="PF00650">
    <property type="entry name" value="CRAL_TRIO"/>
    <property type="match status" value="1"/>
</dbReference>
<sequence>MTSNDPGHIDNLSTDQTKVLQEYWKVLLERLSTDESAQGSLTEELWLACALDRPDQLTLRFLRARKWDVQKAVEMTMNALKWRVDFGVKELLANGERDLDLQELESGKSYFQGTDKQGRPCCFVFARLHDKNEVDVEKTKKLTVLTLETGRMVLTPPQELACIVFDLTGFGLNNFQVEVVRFLSDCMQNFYPESLGQALVVNAPWVFNGCWAIIKPWLDPVVAAKIRFVKSTELPTLIDVAKLPESLGGTASDFAYLPPTADEEADFAKLRADTAANESAWKKYREAYKSYTESTRKWAGGDAELTAERMKAEAHLKEAYMKLSPFIRTRTTYHRRGVVNDPALSTPI</sequence>
<name>A0A507E5Z6_9FUNG</name>
<dbReference type="SMART" id="SM00516">
    <property type="entry name" value="SEC14"/>
    <property type="match status" value="1"/>
</dbReference>
<dbReference type="PROSITE" id="PS50191">
    <property type="entry name" value="CRAL_TRIO"/>
    <property type="match status" value="1"/>
</dbReference>
<dbReference type="InterPro" id="IPR052432">
    <property type="entry name" value="PITP/CRAL-TRIO"/>
</dbReference>
<keyword evidence="3" id="KW-1185">Reference proteome</keyword>
<dbReference type="PANTHER" id="PTHR46590">
    <property type="entry name" value="PHOSPHATIDYLINOSITOL TRANSFER PROTEIN CSR1-RELATED"/>
    <property type="match status" value="1"/>
</dbReference>
<dbReference type="SUPFAM" id="SSF46938">
    <property type="entry name" value="CRAL/TRIO N-terminal domain"/>
    <property type="match status" value="1"/>
</dbReference>
<dbReference type="InterPro" id="IPR001251">
    <property type="entry name" value="CRAL-TRIO_dom"/>
</dbReference>
<proteinExistence type="predicted"/>
<evidence type="ECO:0000313" key="2">
    <source>
        <dbReference type="EMBL" id="TPX58715.1"/>
    </source>
</evidence>
<dbReference type="STRING" id="109895.A0A507E5Z6"/>
<evidence type="ECO:0000259" key="1">
    <source>
        <dbReference type="PROSITE" id="PS50191"/>
    </source>
</evidence>